<protein>
    <submittedName>
        <fullName evidence="1">Uncharacterized protein</fullName>
    </submittedName>
</protein>
<proteinExistence type="predicted"/>
<name>X1SWR3_9ZZZZ</name>
<dbReference type="EMBL" id="BARW01006716">
    <property type="protein sequence ID" value="GAI79780.1"/>
    <property type="molecule type" value="Genomic_DNA"/>
</dbReference>
<dbReference type="AlphaFoldDB" id="X1SWR3"/>
<feature type="non-terminal residue" evidence="1">
    <location>
        <position position="38"/>
    </location>
</feature>
<evidence type="ECO:0000313" key="1">
    <source>
        <dbReference type="EMBL" id="GAI79780.1"/>
    </source>
</evidence>
<gene>
    <name evidence="1" type="ORF">S12H4_14102</name>
</gene>
<comment type="caution">
    <text evidence="1">The sequence shown here is derived from an EMBL/GenBank/DDBJ whole genome shotgun (WGS) entry which is preliminary data.</text>
</comment>
<organism evidence="1">
    <name type="scientific">marine sediment metagenome</name>
    <dbReference type="NCBI Taxonomy" id="412755"/>
    <lineage>
        <taxon>unclassified sequences</taxon>
        <taxon>metagenomes</taxon>
        <taxon>ecological metagenomes</taxon>
    </lineage>
</organism>
<accession>X1SWR3</accession>
<reference evidence="1" key="1">
    <citation type="journal article" date="2014" name="Front. Microbiol.">
        <title>High frequency of phylogenetically diverse reductive dehalogenase-homologous genes in deep subseafloor sedimentary metagenomes.</title>
        <authorList>
            <person name="Kawai M."/>
            <person name="Futagami T."/>
            <person name="Toyoda A."/>
            <person name="Takaki Y."/>
            <person name="Nishi S."/>
            <person name="Hori S."/>
            <person name="Arai W."/>
            <person name="Tsubouchi T."/>
            <person name="Morono Y."/>
            <person name="Uchiyama I."/>
            <person name="Ito T."/>
            <person name="Fujiyama A."/>
            <person name="Inagaki F."/>
            <person name="Takami H."/>
        </authorList>
    </citation>
    <scope>NUCLEOTIDE SEQUENCE</scope>
    <source>
        <strain evidence="1">Expedition CK06-06</strain>
    </source>
</reference>
<sequence>MEKLKLNEGLVITQDLEKEENVRGKKIRYVPLWKWLYP</sequence>